<dbReference type="Proteomes" id="UP000807342">
    <property type="component" value="Unassembled WGS sequence"/>
</dbReference>
<proteinExistence type="predicted"/>
<name>A0A9P5XE99_9AGAR</name>
<comment type="caution">
    <text evidence="1">The sequence shown here is derived from an EMBL/GenBank/DDBJ whole genome shotgun (WGS) entry which is preliminary data.</text>
</comment>
<gene>
    <name evidence="1" type="ORF">P691DRAFT_791138</name>
</gene>
<protein>
    <recommendedName>
        <fullName evidence="3">F-box domain-containing protein</fullName>
    </recommendedName>
</protein>
<reference evidence="1" key="1">
    <citation type="submission" date="2020-11" db="EMBL/GenBank/DDBJ databases">
        <authorList>
            <consortium name="DOE Joint Genome Institute"/>
            <person name="Ahrendt S."/>
            <person name="Riley R."/>
            <person name="Andreopoulos W."/>
            <person name="Labutti K."/>
            <person name="Pangilinan J."/>
            <person name="Ruiz-Duenas F.J."/>
            <person name="Barrasa J.M."/>
            <person name="Sanchez-Garcia M."/>
            <person name="Camarero S."/>
            <person name="Miyauchi S."/>
            <person name="Serrano A."/>
            <person name="Linde D."/>
            <person name="Babiker R."/>
            <person name="Drula E."/>
            <person name="Ayuso-Fernandez I."/>
            <person name="Pacheco R."/>
            <person name="Padilla G."/>
            <person name="Ferreira P."/>
            <person name="Barriuso J."/>
            <person name="Kellner H."/>
            <person name="Castanera R."/>
            <person name="Alfaro M."/>
            <person name="Ramirez L."/>
            <person name="Pisabarro A.G."/>
            <person name="Kuo A."/>
            <person name="Tritt A."/>
            <person name="Lipzen A."/>
            <person name="He G."/>
            <person name="Yan M."/>
            <person name="Ng V."/>
            <person name="Cullen D."/>
            <person name="Martin F."/>
            <person name="Rosso M.-N."/>
            <person name="Henrissat B."/>
            <person name="Hibbett D."/>
            <person name="Martinez A.T."/>
            <person name="Grigoriev I.V."/>
        </authorList>
    </citation>
    <scope>NUCLEOTIDE SEQUENCE</scope>
    <source>
        <strain evidence="1">MF-IS2</strain>
    </source>
</reference>
<evidence type="ECO:0008006" key="3">
    <source>
        <dbReference type="Google" id="ProtNLM"/>
    </source>
</evidence>
<keyword evidence="2" id="KW-1185">Reference proteome</keyword>
<sequence length="261" mass="29630">MTLPTRRSGLRLNEERARLLRRCNELQPPVKKYLPPEVLSGIFQLACCPNLPTKPYTDADPLIESWPRGTDPSNWETNGPYIPVVLGSVCSFWRQVVRSTPQARTSIVLEVRHRTAASRAHLLRLYRVGLFPVLTSTRVGVFDSGFLPPAPESIPNLLAITELDLRDSHYPTHVYLTGLIDIILPWSQITDLVLASPSITTSLDILFQCKNLQSCQIRHLDSISPAPQPVHHRRGLVTLINYQMRIQYAKQSRAWVPDRSW</sequence>
<organism evidence="1 2">
    <name type="scientific">Macrolepiota fuliginosa MF-IS2</name>
    <dbReference type="NCBI Taxonomy" id="1400762"/>
    <lineage>
        <taxon>Eukaryota</taxon>
        <taxon>Fungi</taxon>
        <taxon>Dikarya</taxon>
        <taxon>Basidiomycota</taxon>
        <taxon>Agaricomycotina</taxon>
        <taxon>Agaricomycetes</taxon>
        <taxon>Agaricomycetidae</taxon>
        <taxon>Agaricales</taxon>
        <taxon>Agaricineae</taxon>
        <taxon>Agaricaceae</taxon>
        <taxon>Macrolepiota</taxon>
    </lineage>
</organism>
<dbReference type="EMBL" id="MU151131">
    <property type="protein sequence ID" value="KAF9449413.1"/>
    <property type="molecule type" value="Genomic_DNA"/>
</dbReference>
<evidence type="ECO:0000313" key="1">
    <source>
        <dbReference type="EMBL" id="KAF9449413.1"/>
    </source>
</evidence>
<dbReference type="OrthoDB" id="3248197at2759"/>
<dbReference type="AlphaFoldDB" id="A0A9P5XE99"/>
<accession>A0A9P5XE99</accession>
<evidence type="ECO:0000313" key="2">
    <source>
        <dbReference type="Proteomes" id="UP000807342"/>
    </source>
</evidence>